<evidence type="ECO:0000256" key="8">
    <source>
        <dbReference type="ARBA" id="ARBA00022679"/>
    </source>
</evidence>
<dbReference type="GO" id="GO:0008360">
    <property type="term" value="P:regulation of cell shape"/>
    <property type="evidence" value="ECO:0007669"/>
    <property type="project" value="UniProtKB-KW"/>
</dbReference>
<dbReference type="GO" id="GO:0009002">
    <property type="term" value="F:serine-type D-Ala-D-Ala carboxypeptidase activity"/>
    <property type="evidence" value="ECO:0007669"/>
    <property type="project" value="UniProtKB-EC"/>
</dbReference>
<dbReference type="Proteomes" id="UP000469125">
    <property type="component" value="Unassembled WGS sequence"/>
</dbReference>
<dbReference type="InterPro" id="IPR012338">
    <property type="entry name" value="Beta-lactam/transpept-like"/>
</dbReference>
<dbReference type="GO" id="GO:0008658">
    <property type="term" value="F:penicillin binding"/>
    <property type="evidence" value="ECO:0007669"/>
    <property type="project" value="InterPro"/>
</dbReference>
<evidence type="ECO:0000256" key="15">
    <source>
        <dbReference type="ARBA" id="ARBA00034000"/>
    </source>
</evidence>
<keyword evidence="7" id="KW-0328">Glycosyltransferase</keyword>
<dbReference type="InterPro" id="IPR036950">
    <property type="entry name" value="PBP_transglycosylase"/>
</dbReference>
<evidence type="ECO:0000256" key="10">
    <source>
        <dbReference type="ARBA" id="ARBA00022960"/>
    </source>
</evidence>
<evidence type="ECO:0000313" key="20">
    <source>
        <dbReference type="EMBL" id="MUK89614.1"/>
    </source>
</evidence>
<dbReference type="GO" id="GO:0009252">
    <property type="term" value="P:peptidoglycan biosynthetic process"/>
    <property type="evidence" value="ECO:0007669"/>
    <property type="project" value="UniProtKB-KW"/>
</dbReference>
<dbReference type="Gene3D" id="3.40.710.10">
    <property type="entry name" value="DD-peptidase/beta-lactamase superfamily"/>
    <property type="match status" value="1"/>
</dbReference>
<keyword evidence="21" id="KW-1185">Reference proteome</keyword>
<dbReference type="Gene3D" id="1.10.3810.10">
    <property type="entry name" value="Biosynthetic peptidoglycan transglycosylase-like"/>
    <property type="match status" value="1"/>
</dbReference>
<evidence type="ECO:0000256" key="16">
    <source>
        <dbReference type="ARBA" id="ARBA00049902"/>
    </source>
</evidence>
<keyword evidence="13" id="KW-0511">Multifunctional enzyme</keyword>
<comment type="similarity">
    <text evidence="2">In the C-terminal section; belongs to the transpeptidase family.</text>
</comment>
<protein>
    <submittedName>
        <fullName evidence="20">PBP1A family penicillin-binding protein</fullName>
    </submittedName>
</protein>
<keyword evidence="10" id="KW-0133">Cell shape</keyword>
<dbReference type="Pfam" id="PF00905">
    <property type="entry name" value="Transpeptidase"/>
    <property type="match status" value="1"/>
</dbReference>
<dbReference type="PANTHER" id="PTHR32282">
    <property type="entry name" value="BINDING PROTEIN TRANSPEPTIDASE, PUTATIVE-RELATED"/>
    <property type="match status" value="1"/>
</dbReference>
<dbReference type="NCBIfam" id="TIGR02074">
    <property type="entry name" value="PBP_1a_fam"/>
    <property type="match status" value="1"/>
</dbReference>
<dbReference type="InterPro" id="IPR001264">
    <property type="entry name" value="Glyco_trans_51"/>
</dbReference>
<dbReference type="EMBL" id="WOCA01000013">
    <property type="protein sequence ID" value="MUK89614.1"/>
    <property type="molecule type" value="Genomic_DNA"/>
</dbReference>
<name>A0A6N8FMJ1_9BACI</name>
<proteinExistence type="inferred from homology"/>
<feature type="domain" description="Glycosyl transferase family 51" evidence="19">
    <location>
        <begin position="59"/>
        <end position="232"/>
    </location>
</feature>
<evidence type="ECO:0000256" key="7">
    <source>
        <dbReference type="ARBA" id="ARBA00022676"/>
    </source>
</evidence>
<evidence type="ECO:0000256" key="9">
    <source>
        <dbReference type="ARBA" id="ARBA00022801"/>
    </source>
</evidence>
<dbReference type="GO" id="GO:0006508">
    <property type="term" value="P:proteolysis"/>
    <property type="evidence" value="ECO:0007669"/>
    <property type="project" value="UniProtKB-KW"/>
</dbReference>
<comment type="subcellular location">
    <subcellularLocation>
        <location evidence="1">Cell membrane</location>
    </subcellularLocation>
</comment>
<evidence type="ECO:0000313" key="21">
    <source>
        <dbReference type="Proteomes" id="UP000469125"/>
    </source>
</evidence>
<keyword evidence="9" id="KW-0378">Hydrolase</keyword>
<evidence type="ECO:0000256" key="13">
    <source>
        <dbReference type="ARBA" id="ARBA00023268"/>
    </source>
</evidence>
<reference evidence="20 21" key="1">
    <citation type="submission" date="2019-11" db="EMBL/GenBank/DDBJ databases">
        <authorList>
            <person name="Li X."/>
        </authorList>
    </citation>
    <scope>NUCLEOTIDE SEQUENCE [LARGE SCALE GENOMIC DNA]</scope>
    <source>
        <strain evidence="20 21">L9</strain>
    </source>
</reference>
<evidence type="ECO:0000256" key="5">
    <source>
        <dbReference type="ARBA" id="ARBA00022645"/>
    </source>
</evidence>
<comment type="caution">
    <text evidence="20">The sequence shown here is derived from an EMBL/GenBank/DDBJ whole genome shotgun (WGS) entry which is preliminary data.</text>
</comment>
<dbReference type="RefSeq" id="WP_155669635.1">
    <property type="nucleotide sequence ID" value="NZ_WOCA01000013.1"/>
</dbReference>
<dbReference type="SUPFAM" id="SSF56601">
    <property type="entry name" value="beta-lactamase/transpeptidase-like"/>
    <property type="match status" value="1"/>
</dbReference>
<dbReference type="InterPro" id="IPR050396">
    <property type="entry name" value="Glycosyltr_51/Transpeptidase"/>
</dbReference>
<evidence type="ECO:0000256" key="11">
    <source>
        <dbReference type="ARBA" id="ARBA00022984"/>
    </source>
</evidence>
<dbReference type="Pfam" id="PF00912">
    <property type="entry name" value="Transgly"/>
    <property type="match status" value="1"/>
</dbReference>
<evidence type="ECO:0000256" key="4">
    <source>
        <dbReference type="ARBA" id="ARBA00022475"/>
    </source>
</evidence>
<dbReference type="PANTHER" id="PTHR32282:SF11">
    <property type="entry name" value="PENICILLIN-BINDING PROTEIN 1B"/>
    <property type="match status" value="1"/>
</dbReference>
<comment type="catalytic activity">
    <reaction evidence="15">
        <text>Preferential cleavage: (Ac)2-L-Lys-D-Ala-|-D-Ala. Also transpeptidation of peptidyl-alanyl moieties that are N-acyl substituents of D-alanine.</text>
        <dbReference type="EC" id="3.4.16.4"/>
    </reaction>
</comment>
<keyword evidence="4" id="KW-1003">Cell membrane</keyword>
<dbReference type="GO" id="GO:0030288">
    <property type="term" value="C:outer membrane-bounded periplasmic space"/>
    <property type="evidence" value="ECO:0007669"/>
    <property type="project" value="TreeGrafter"/>
</dbReference>
<dbReference type="InterPro" id="IPR001460">
    <property type="entry name" value="PCN-bd_Tpept"/>
</dbReference>
<evidence type="ECO:0000256" key="2">
    <source>
        <dbReference type="ARBA" id="ARBA00007090"/>
    </source>
</evidence>
<evidence type="ECO:0000259" key="19">
    <source>
        <dbReference type="Pfam" id="PF00912"/>
    </source>
</evidence>
<keyword evidence="8" id="KW-0808">Transferase</keyword>
<feature type="transmembrane region" description="Helical" evidence="17">
    <location>
        <begin position="12"/>
        <end position="39"/>
    </location>
</feature>
<dbReference type="FunFam" id="1.10.3810.10:FF:000001">
    <property type="entry name" value="Penicillin-binding protein 1A"/>
    <property type="match status" value="1"/>
</dbReference>
<comment type="similarity">
    <text evidence="3">In the N-terminal section; belongs to the glycosyltransferase 51 family.</text>
</comment>
<evidence type="ECO:0000256" key="14">
    <source>
        <dbReference type="ARBA" id="ARBA00023316"/>
    </source>
</evidence>
<dbReference type="GO" id="GO:0008955">
    <property type="term" value="F:peptidoglycan glycosyltransferase activity"/>
    <property type="evidence" value="ECO:0007669"/>
    <property type="project" value="UniProtKB-EC"/>
</dbReference>
<keyword evidence="12 17" id="KW-0472">Membrane</keyword>
<evidence type="ECO:0000256" key="12">
    <source>
        <dbReference type="ARBA" id="ARBA00023136"/>
    </source>
</evidence>
<dbReference type="InterPro" id="IPR023346">
    <property type="entry name" value="Lysozyme-like_dom_sf"/>
</dbReference>
<evidence type="ECO:0000256" key="17">
    <source>
        <dbReference type="SAM" id="Phobius"/>
    </source>
</evidence>
<comment type="catalytic activity">
    <reaction evidence="16">
        <text>[GlcNAc-(1-&gt;4)-Mur2Ac(oyl-L-Ala-gamma-D-Glu-L-Lys-D-Ala-D-Ala)](n)-di-trans,octa-cis-undecaprenyl diphosphate + beta-D-GlcNAc-(1-&gt;4)-Mur2Ac(oyl-L-Ala-gamma-D-Glu-L-Lys-D-Ala-D-Ala)-di-trans,octa-cis-undecaprenyl diphosphate = [GlcNAc-(1-&gt;4)-Mur2Ac(oyl-L-Ala-gamma-D-Glu-L-Lys-D-Ala-D-Ala)](n+1)-di-trans,octa-cis-undecaprenyl diphosphate + di-trans,octa-cis-undecaprenyl diphosphate + H(+)</text>
        <dbReference type="Rhea" id="RHEA:23708"/>
        <dbReference type="Rhea" id="RHEA-COMP:9602"/>
        <dbReference type="Rhea" id="RHEA-COMP:9603"/>
        <dbReference type="ChEBI" id="CHEBI:15378"/>
        <dbReference type="ChEBI" id="CHEBI:58405"/>
        <dbReference type="ChEBI" id="CHEBI:60033"/>
        <dbReference type="ChEBI" id="CHEBI:78435"/>
        <dbReference type="EC" id="2.4.99.28"/>
    </reaction>
</comment>
<keyword evidence="11" id="KW-0573">Peptidoglycan synthesis</keyword>
<keyword evidence="17" id="KW-1133">Transmembrane helix</keyword>
<dbReference type="AlphaFoldDB" id="A0A6N8FMJ1"/>
<evidence type="ECO:0000256" key="3">
    <source>
        <dbReference type="ARBA" id="ARBA00007739"/>
    </source>
</evidence>
<gene>
    <name evidence="20" type="ORF">GMD78_14695</name>
</gene>
<keyword evidence="14" id="KW-0961">Cell wall biogenesis/degradation</keyword>
<evidence type="ECO:0000259" key="18">
    <source>
        <dbReference type="Pfam" id="PF00905"/>
    </source>
</evidence>
<keyword evidence="5" id="KW-0121">Carboxypeptidase</keyword>
<sequence length="686" mass="76790">MGKSFLSKKVSALLVKLALSIVAIGIIFVAGIYVVAYLMGPPNLTNEQNTIYYSDSGDVIGEEHGLENRYWVGLEKIPAELIDATLLTEDQRFFKHHGFDIKRIFGAIISDIKTFSLKEGASTLTQQYARNLFLSHEKTWNRKLKEAFYAIRLELFYSKEEILEGYLNTVYYGHGAYGIETASKYFFNKSADSLTLAEIAMLVGVPKGPTYYSPLNDEERATNRQQQILSAMFHENIISEEEYYLAKRENLEYTKTRLANQNNIGPYFQDTVLNEAANLLQIDMESIRSGGYQIHTTLHIDAQQALEESIATAIPDSSDIEVGSLAIDPTTGAIRAMVGGRDYEKSPFNRTIQARRMPGSTFKPFLYYAALQHGYTASTMLMSKPTAFELEDGNVYQPSNFNDYYAYEPITLAQAIALSDNVYAVRTNMYIGTNTLIDTAKQFGIHSDLPNVPSLALGTGAVTMKEMITGYGMLANGGKQINSYTIEKIVDREGNTIYERDHSNNKLVLDPKKAFILTQLLTGTFDQELNGYTAVTGSSISDHLTRTYAGKTGSTNPDSWMIGYSPNLVAGVWTGYDDNRSIDNPQERAYSKKVWAGFMEEVHKEMPEEHFDAPAGLVAVPVDPETGLRATPYCDASTVMFFEKGTEPENHCLEHFHEGDDGLGEEEVEESDDKGVFEKWFEVFFD</sequence>
<feature type="domain" description="Penicillin-binding protein transpeptidase" evidence="18">
    <location>
        <begin position="325"/>
        <end position="567"/>
    </location>
</feature>
<accession>A0A6N8FMJ1</accession>
<dbReference type="SUPFAM" id="SSF53955">
    <property type="entry name" value="Lysozyme-like"/>
    <property type="match status" value="1"/>
</dbReference>
<dbReference type="GO" id="GO:0005886">
    <property type="term" value="C:plasma membrane"/>
    <property type="evidence" value="ECO:0007669"/>
    <property type="project" value="UniProtKB-SubCell"/>
</dbReference>
<dbReference type="GO" id="GO:0071555">
    <property type="term" value="P:cell wall organization"/>
    <property type="evidence" value="ECO:0007669"/>
    <property type="project" value="UniProtKB-KW"/>
</dbReference>
<organism evidence="20 21">
    <name type="scientific">Ornithinibacillus caprae</name>
    <dbReference type="NCBI Taxonomy" id="2678566"/>
    <lineage>
        <taxon>Bacteria</taxon>
        <taxon>Bacillati</taxon>
        <taxon>Bacillota</taxon>
        <taxon>Bacilli</taxon>
        <taxon>Bacillales</taxon>
        <taxon>Bacillaceae</taxon>
        <taxon>Ornithinibacillus</taxon>
    </lineage>
</organism>
<evidence type="ECO:0000256" key="6">
    <source>
        <dbReference type="ARBA" id="ARBA00022670"/>
    </source>
</evidence>
<evidence type="ECO:0000256" key="1">
    <source>
        <dbReference type="ARBA" id="ARBA00004236"/>
    </source>
</evidence>
<keyword evidence="6" id="KW-0645">Protease</keyword>
<keyword evidence="17" id="KW-0812">Transmembrane</keyword>